<reference evidence="10 11" key="1">
    <citation type="submission" date="2020-07" db="EMBL/GenBank/DDBJ databases">
        <title>Sequencing the genomes of 1000 actinobacteria strains.</title>
        <authorList>
            <person name="Klenk H.-P."/>
        </authorList>
    </citation>
    <scope>NUCLEOTIDE SEQUENCE [LARGE SCALE GENOMIC DNA]</scope>
    <source>
        <strain evidence="10 11">DSM 24723</strain>
    </source>
</reference>
<comment type="caution">
    <text evidence="10">The sequence shown here is derived from an EMBL/GenBank/DDBJ whole genome shotgun (WGS) entry which is preliminary data.</text>
</comment>
<dbReference type="SUPFAM" id="SSF47203">
    <property type="entry name" value="Acyl-CoA dehydrogenase C-terminal domain-like"/>
    <property type="match status" value="1"/>
</dbReference>
<evidence type="ECO:0000313" key="10">
    <source>
        <dbReference type="EMBL" id="NYG37153.1"/>
    </source>
</evidence>
<dbReference type="EMBL" id="JACBZX010000001">
    <property type="protein sequence ID" value="NYG37153.1"/>
    <property type="molecule type" value="Genomic_DNA"/>
</dbReference>
<dbReference type="InterPro" id="IPR009100">
    <property type="entry name" value="AcylCoA_DH/oxidase_NM_dom_sf"/>
</dbReference>
<dbReference type="InterPro" id="IPR046373">
    <property type="entry name" value="Acyl-CoA_Oxase/DH_mid-dom_sf"/>
</dbReference>
<feature type="domain" description="Acyl-CoA dehydrogenase/oxidase N-terminal" evidence="9">
    <location>
        <begin position="9"/>
        <end position="103"/>
    </location>
</feature>
<dbReference type="Proteomes" id="UP000592181">
    <property type="component" value="Unassembled WGS sequence"/>
</dbReference>
<dbReference type="SUPFAM" id="SSF56645">
    <property type="entry name" value="Acyl-CoA dehydrogenase NM domain-like"/>
    <property type="match status" value="1"/>
</dbReference>
<comment type="cofactor">
    <cofactor evidence="1 6">
        <name>FAD</name>
        <dbReference type="ChEBI" id="CHEBI:57692"/>
    </cofactor>
</comment>
<evidence type="ECO:0000259" key="8">
    <source>
        <dbReference type="Pfam" id="PF02770"/>
    </source>
</evidence>
<dbReference type="InterPro" id="IPR037069">
    <property type="entry name" value="AcylCoA_DH/ox_N_sf"/>
</dbReference>
<feature type="domain" description="Acyl-CoA dehydrogenase/oxidase C-terminal" evidence="7">
    <location>
        <begin position="214"/>
        <end position="370"/>
    </location>
</feature>
<evidence type="ECO:0000256" key="1">
    <source>
        <dbReference type="ARBA" id="ARBA00001974"/>
    </source>
</evidence>
<dbReference type="PANTHER" id="PTHR43292:SF4">
    <property type="entry name" value="ACYL-COA DEHYDROGENASE FADE34"/>
    <property type="match status" value="1"/>
</dbReference>
<dbReference type="InterPro" id="IPR052161">
    <property type="entry name" value="Mycobact_Acyl-CoA_DH"/>
</dbReference>
<dbReference type="GO" id="GO:0005886">
    <property type="term" value="C:plasma membrane"/>
    <property type="evidence" value="ECO:0007669"/>
    <property type="project" value="TreeGrafter"/>
</dbReference>
<keyword evidence="5 6" id="KW-0560">Oxidoreductase</keyword>
<dbReference type="Pfam" id="PF00441">
    <property type="entry name" value="Acyl-CoA_dh_1"/>
    <property type="match status" value="1"/>
</dbReference>
<comment type="similarity">
    <text evidence="2 6">Belongs to the acyl-CoA dehydrogenase family.</text>
</comment>
<dbReference type="PANTHER" id="PTHR43292">
    <property type="entry name" value="ACYL-COA DEHYDROGENASE"/>
    <property type="match status" value="1"/>
</dbReference>
<dbReference type="GO" id="GO:0050660">
    <property type="term" value="F:flavin adenine dinucleotide binding"/>
    <property type="evidence" value="ECO:0007669"/>
    <property type="project" value="InterPro"/>
</dbReference>
<dbReference type="Gene3D" id="2.40.110.10">
    <property type="entry name" value="Butyryl-CoA Dehydrogenase, subunit A, domain 2"/>
    <property type="match status" value="1"/>
</dbReference>
<keyword evidence="3 6" id="KW-0285">Flavoprotein</keyword>
<sequence>MPDLDQAVSELLAAHDPSTTAPADFLGARFDAGLAWVHFLQGRGGLGAPRGEQERVDERLAAAGAPEPDRGRNSIGLGMAAPTLIAFGTEEQQQRYLRPLFTSEEIWCQLFSEPGAGSDLAAVATRAVPDGDGWVVDGQKVWTSGAHNASRAILVARTDTSVPKHAGLTYFVVDMSDPGVEVRPLRQVTGEAEFNEVFLTGVRVPDSDRIGAVGEGWKVATTTLNNERVAIGAGSEREAGQIGLVTQTWREQPEVRTPGAHEQLMRLWVECEVTRYAGERLRQQLEVGQPGPESSAMKLAFAQQAQEITGFALELQPEAGLGYDDWTMVRSAAADFLGRGPGFRYLRAKGNSIEGGTSEIMRNVVAERVLGLPPEHRPDKGIPFKDVPR</sequence>
<dbReference type="InterPro" id="IPR009075">
    <property type="entry name" value="AcylCo_DH/oxidase_C"/>
</dbReference>
<evidence type="ECO:0000256" key="4">
    <source>
        <dbReference type="ARBA" id="ARBA00022827"/>
    </source>
</evidence>
<evidence type="ECO:0000256" key="6">
    <source>
        <dbReference type="RuleBase" id="RU362125"/>
    </source>
</evidence>
<feature type="domain" description="Acyl-CoA oxidase/dehydrogenase middle" evidence="8">
    <location>
        <begin position="108"/>
        <end position="193"/>
    </location>
</feature>
<gene>
    <name evidence="10" type="ORF">BJY28_001622</name>
</gene>
<dbReference type="InterPro" id="IPR013786">
    <property type="entry name" value="AcylCoA_DH/ox_N"/>
</dbReference>
<dbReference type="RefSeq" id="WP_179462567.1">
    <property type="nucleotide sequence ID" value="NZ_JACBZX010000001.1"/>
</dbReference>
<dbReference type="Pfam" id="PF02771">
    <property type="entry name" value="Acyl-CoA_dh_N"/>
    <property type="match status" value="1"/>
</dbReference>
<dbReference type="AlphaFoldDB" id="A0A852X8R8"/>
<dbReference type="InterPro" id="IPR036250">
    <property type="entry name" value="AcylCo_DH-like_C"/>
</dbReference>
<keyword evidence="11" id="KW-1185">Reference proteome</keyword>
<proteinExistence type="inferred from homology"/>
<dbReference type="InterPro" id="IPR006091">
    <property type="entry name" value="Acyl-CoA_Oxase/DH_mid-dom"/>
</dbReference>
<dbReference type="Gene3D" id="1.10.540.10">
    <property type="entry name" value="Acyl-CoA dehydrogenase/oxidase, N-terminal domain"/>
    <property type="match status" value="1"/>
</dbReference>
<dbReference type="Pfam" id="PF02770">
    <property type="entry name" value="Acyl-CoA_dh_M"/>
    <property type="match status" value="1"/>
</dbReference>
<protein>
    <submittedName>
        <fullName evidence="10">Alkylation response protein AidB-like acyl-CoA dehydrogenase</fullName>
    </submittedName>
</protein>
<evidence type="ECO:0000313" key="11">
    <source>
        <dbReference type="Proteomes" id="UP000592181"/>
    </source>
</evidence>
<evidence type="ECO:0000259" key="7">
    <source>
        <dbReference type="Pfam" id="PF00441"/>
    </source>
</evidence>
<dbReference type="FunFam" id="2.40.110.10:FF:000011">
    <property type="entry name" value="Acyl-CoA dehydrogenase FadE34"/>
    <property type="match status" value="1"/>
</dbReference>
<evidence type="ECO:0000256" key="3">
    <source>
        <dbReference type="ARBA" id="ARBA00022630"/>
    </source>
</evidence>
<name>A0A852X8R8_9MICO</name>
<accession>A0A852X8R8</accession>
<dbReference type="Gene3D" id="1.20.140.10">
    <property type="entry name" value="Butyryl-CoA Dehydrogenase, subunit A, domain 3"/>
    <property type="match status" value="1"/>
</dbReference>
<keyword evidence="4 6" id="KW-0274">FAD</keyword>
<dbReference type="GO" id="GO:0016627">
    <property type="term" value="F:oxidoreductase activity, acting on the CH-CH group of donors"/>
    <property type="evidence" value="ECO:0007669"/>
    <property type="project" value="InterPro"/>
</dbReference>
<evidence type="ECO:0000256" key="2">
    <source>
        <dbReference type="ARBA" id="ARBA00009347"/>
    </source>
</evidence>
<organism evidence="10 11">
    <name type="scientific">Janibacter alkaliphilus</name>
    <dbReference type="NCBI Taxonomy" id="1069963"/>
    <lineage>
        <taxon>Bacteria</taxon>
        <taxon>Bacillati</taxon>
        <taxon>Actinomycetota</taxon>
        <taxon>Actinomycetes</taxon>
        <taxon>Micrococcales</taxon>
        <taxon>Intrasporangiaceae</taxon>
        <taxon>Janibacter</taxon>
    </lineage>
</organism>
<evidence type="ECO:0000259" key="9">
    <source>
        <dbReference type="Pfam" id="PF02771"/>
    </source>
</evidence>
<evidence type="ECO:0000256" key="5">
    <source>
        <dbReference type="ARBA" id="ARBA00023002"/>
    </source>
</evidence>